<dbReference type="InterPro" id="IPR002082">
    <property type="entry name" value="Asp_carbamoyltransf"/>
</dbReference>
<dbReference type="HAMAP" id="MF_00001">
    <property type="entry name" value="Asp_carb_tr"/>
    <property type="match status" value="1"/>
</dbReference>
<dbReference type="PANTHER" id="PTHR45753">
    <property type="entry name" value="ORNITHINE CARBAMOYLTRANSFERASE, MITOCHONDRIAL"/>
    <property type="match status" value="1"/>
</dbReference>
<gene>
    <name evidence="7 10" type="primary">pyrB</name>
    <name evidence="10" type="ORF">ENP13_04815</name>
</gene>
<proteinExistence type="inferred from homology"/>
<evidence type="ECO:0000256" key="2">
    <source>
        <dbReference type="ARBA" id="ARBA00008896"/>
    </source>
</evidence>
<evidence type="ECO:0000256" key="5">
    <source>
        <dbReference type="ARBA" id="ARBA00043884"/>
    </source>
</evidence>
<dbReference type="Pfam" id="PF02729">
    <property type="entry name" value="OTCace_N"/>
    <property type="match status" value="1"/>
</dbReference>
<feature type="binding site" evidence="7">
    <location>
        <position position="268"/>
    </location>
    <ligand>
        <name>carbamoyl phosphate</name>
        <dbReference type="ChEBI" id="CHEBI:58228"/>
    </ligand>
</feature>
<comment type="function">
    <text evidence="5 7">Catalyzes the condensation of carbamoyl phosphate and aspartate to form carbamoyl aspartate and inorganic phosphate, the committed step in the de novo pyrimidine nucleotide biosynthesis pathway.</text>
</comment>
<keyword evidence="3 7" id="KW-0808">Transferase</keyword>
<feature type="domain" description="Aspartate/ornithine carbamoyltransferase Asp/Orn-binding" evidence="8">
    <location>
        <begin position="153"/>
        <end position="303"/>
    </location>
</feature>
<feature type="binding site" evidence="7">
    <location>
        <position position="167"/>
    </location>
    <ligand>
        <name>L-aspartate</name>
        <dbReference type="ChEBI" id="CHEBI:29991"/>
    </ligand>
</feature>
<dbReference type="GO" id="GO:0006207">
    <property type="term" value="P:'de novo' pyrimidine nucleobase biosynthetic process"/>
    <property type="evidence" value="ECO:0007669"/>
    <property type="project" value="InterPro"/>
</dbReference>
<comment type="pathway">
    <text evidence="1 7">Pyrimidine metabolism; UMP biosynthesis via de novo pathway; (S)-dihydroorotate from bicarbonate: step 2/3.</text>
</comment>
<feature type="binding site" evidence="7">
    <location>
        <position position="134"/>
    </location>
    <ligand>
        <name>carbamoyl phosphate</name>
        <dbReference type="ChEBI" id="CHEBI:58228"/>
    </ligand>
</feature>
<dbReference type="InterPro" id="IPR006130">
    <property type="entry name" value="Asp/Orn_carbamoylTrfase"/>
</dbReference>
<evidence type="ECO:0000259" key="9">
    <source>
        <dbReference type="Pfam" id="PF02729"/>
    </source>
</evidence>
<feature type="domain" description="Aspartate/ornithine carbamoyltransferase carbamoyl-P binding" evidence="9">
    <location>
        <begin position="5"/>
        <end position="146"/>
    </location>
</feature>
<evidence type="ECO:0000256" key="4">
    <source>
        <dbReference type="ARBA" id="ARBA00022975"/>
    </source>
</evidence>
<comment type="caution">
    <text evidence="10">The sequence shown here is derived from an EMBL/GenBank/DDBJ whole genome shotgun (WGS) entry which is preliminary data.</text>
</comment>
<dbReference type="AlphaFoldDB" id="A0A7C2W884"/>
<feature type="binding site" evidence="7">
    <location>
        <position position="106"/>
    </location>
    <ligand>
        <name>carbamoyl phosphate</name>
        <dbReference type="ChEBI" id="CHEBI:58228"/>
    </ligand>
</feature>
<dbReference type="NCBIfam" id="TIGR00670">
    <property type="entry name" value="asp_carb_tr"/>
    <property type="match status" value="1"/>
</dbReference>
<dbReference type="FunFam" id="3.40.50.1370:FF:000002">
    <property type="entry name" value="Aspartate carbamoyltransferase 2"/>
    <property type="match status" value="1"/>
</dbReference>
<feature type="binding site" evidence="7">
    <location>
        <position position="85"/>
    </location>
    <ligand>
        <name>L-aspartate</name>
        <dbReference type="ChEBI" id="CHEBI:29991"/>
    </ligand>
</feature>
<dbReference type="PANTHER" id="PTHR45753:SF6">
    <property type="entry name" value="ASPARTATE CARBAMOYLTRANSFERASE"/>
    <property type="match status" value="1"/>
</dbReference>
<evidence type="ECO:0000256" key="7">
    <source>
        <dbReference type="HAMAP-Rule" id="MF_00001"/>
    </source>
</evidence>
<feature type="binding site" evidence="7">
    <location>
        <position position="56"/>
    </location>
    <ligand>
        <name>carbamoyl phosphate</name>
        <dbReference type="ChEBI" id="CHEBI:58228"/>
    </ligand>
</feature>
<dbReference type="InterPro" id="IPR006132">
    <property type="entry name" value="Asp/Orn_carbamoyltranf_P-bd"/>
</dbReference>
<dbReference type="InterPro" id="IPR036901">
    <property type="entry name" value="Asp/Orn_carbamoylTrfase_sf"/>
</dbReference>
<keyword evidence="4 7" id="KW-0665">Pyrimidine biosynthesis</keyword>
<evidence type="ECO:0000256" key="6">
    <source>
        <dbReference type="ARBA" id="ARBA00048859"/>
    </source>
</evidence>
<dbReference type="PRINTS" id="PR00101">
    <property type="entry name" value="ATCASE"/>
</dbReference>
<comment type="similarity">
    <text evidence="2 7">Belongs to the aspartate/ornithine carbamoyltransferase superfamily. ATCase family.</text>
</comment>
<feature type="binding site" evidence="7">
    <location>
        <position position="269"/>
    </location>
    <ligand>
        <name>carbamoyl phosphate</name>
        <dbReference type="ChEBI" id="CHEBI:58228"/>
    </ligand>
</feature>
<dbReference type="EC" id="2.1.3.2" evidence="7"/>
<dbReference type="PROSITE" id="PS00097">
    <property type="entry name" value="CARBAMOYLTRANSFERASE"/>
    <property type="match status" value="1"/>
</dbReference>
<feature type="binding site" evidence="7">
    <location>
        <position position="229"/>
    </location>
    <ligand>
        <name>L-aspartate</name>
        <dbReference type="ChEBI" id="CHEBI:29991"/>
    </ligand>
</feature>
<evidence type="ECO:0000313" key="10">
    <source>
        <dbReference type="EMBL" id="HEX70549.1"/>
    </source>
</evidence>
<evidence type="ECO:0000256" key="1">
    <source>
        <dbReference type="ARBA" id="ARBA00004852"/>
    </source>
</evidence>
<dbReference type="SUPFAM" id="SSF53671">
    <property type="entry name" value="Aspartate/ornithine carbamoyltransferase"/>
    <property type="match status" value="1"/>
</dbReference>
<dbReference type="Gene3D" id="3.40.50.1370">
    <property type="entry name" value="Aspartate/ornithine carbamoyltransferase"/>
    <property type="match status" value="2"/>
</dbReference>
<dbReference type="InterPro" id="IPR006131">
    <property type="entry name" value="Asp_carbamoyltransf_Asp/Orn-bd"/>
</dbReference>
<dbReference type="UniPathway" id="UPA00070">
    <property type="reaction ID" value="UER00116"/>
</dbReference>
<dbReference type="GO" id="GO:0004070">
    <property type="term" value="F:aspartate carbamoyltransferase activity"/>
    <property type="evidence" value="ECO:0007669"/>
    <property type="project" value="UniProtKB-UniRule"/>
</dbReference>
<accession>A0A7C2W884</accession>
<sequence>MPVPRHILEVRQFDRSFLLQLFERAESMRSLAGSGFSARLQGKLMATLFFEPSTRTRLSFEAAMTRLGGGVISAEYAGATSSAVKGETIEDTARIVAGYADLLVIRHPEAGAAARAAAVVDVPVINAGDGPNEHPTQALLDLYTIWKELGRIDGLRIALVGDLRYGRAARSLAMLLTQTRDTELFLVAPPTVRMSQELQLALADAGLRVTELDDLEGLAPSLDVVYQTRIQRERFTDLADYEAARGRYIIDRAFMSRFNPRGIVLPPLPRVDEIHPSVDDDPRAAYFRQARHGLYLRMALLDWILGEQPAPVVNAYSSGAAAPAGGDSAS</sequence>
<comment type="catalytic activity">
    <reaction evidence="6 7">
        <text>carbamoyl phosphate + L-aspartate = N-carbamoyl-L-aspartate + phosphate + H(+)</text>
        <dbReference type="Rhea" id="RHEA:20013"/>
        <dbReference type="ChEBI" id="CHEBI:15378"/>
        <dbReference type="ChEBI" id="CHEBI:29991"/>
        <dbReference type="ChEBI" id="CHEBI:32814"/>
        <dbReference type="ChEBI" id="CHEBI:43474"/>
        <dbReference type="ChEBI" id="CHEBI:58228"/>
        <dbReference type="EC" id="2.1.3.2"/>
    </reaction>
</comment>
<protein>
    <recommendedName>
        <fullName evidence="7">Aspartate carbamoyltransferase</fullName>
        <ecNumber evidence="7">2.1.3.2</ecNumber>
    </recommendedName>
    <alternativeName>
        <fullName evidence="7">Aspartate transcarbamylase</fullName>
        <shortName evidence="7">ATCase</shortName>
    </alternativeName>
</protein>
<evidence type="ECO:0000256" key="3">
    <source>
        <dbReference type="ARBA" id="ARBA00022679"/>
    </source>
</evidence>
<dbReference type="PRINTS" id="PR00100">
    <property type="entry name" value="AOTCASE"/>
</dbReference>
<feature type="binding site" evidence="7">
    <location>
        <position position="137"/>
    </location>
    <ligand>
        <name>carbamoyl phosphate</name>
        <dbReference type="ChEBI" id="CHEBI:58228"/>
    </ligand>
</feature>
<dbReference type="EMBL" id="DSID01000374">
    <property type="protein sequence ID" value="HEX70549.1"/>
    <property type="molecule type" value="Genomic_DNA"/>
</dbReference>
<dbReference type="GO" id="GO:0044205">
    <property type="term" value="P:'de novo' UMP biosynthetic process"/>
    <property type="evidence" value="ECO:0007669"/>
    <property type="project" value="UniProtKB-UniRule"/>
</dbReference>
<dbReference type="GO" id="GO:0016597">
    <property type="term" value="F:amino acid binding"/>
    <property type="evidence" value="ECO:0007669"/>
    <property type="project" value="InterPro"/>
</dbReference>
<organism evidence="10">
    <name type="scientific">Thermorudis sp</name>
    <dbReference type="NCBI Taxonomy" id="1969470"/>
    <lineage>
        <taxon>Bacteria</taxon>
        <taxon>Pseudomonadati</taxon>
        <taxon>Thermomicrobiota</taxon>
        <taxon>Thermomicrobia</taxon>
        <taxon>Thermomicrobia incertae sedis</taxon>
        <taxon>Thermorudis</taxon>
    </lineage>
</organism>
<dbReference type="GO" id="GO:0006520">
    <property type="term" value="P:amino acid metabolic process"/>
    <property type="evidence" value="ECO:0007669"/>
    <property type="project" value="InterPro"/>
</dbReference>
<dbReference type="NCBIfam" id="NF002032">
    <property type="entry name" value="PRK00856.1"/>
    <property type="match status" value="1"/>
</dbReference>
<feature type="binding site" evidence="7">
    <location>
        <position position="55"/>
    </location>
    <ligand>
        <name>carbamoyl phosphate</name>
        <dbReference type="ChEBI" id="CHEBI:58228"/>
    </ligand>
</feature>
<name>A0A7C2W884_9BACT</name>
<comment type="subunit">
    <text evidence="7">Heterododecamer (2C3:3R2) of six catalytic PyrB chains organized as two trimers (C3), and six regulatory PyrI chains organized as three dimers (R2).</text>
</comment>
<dbReference type="Pfam" id="PF00185">
    <property type="entry name" value="OTCace"/>
    <property type="match status" value="1"/>
</dbReference>
<reference evidence="10" key="1">
    <citation type="journal article" date="2020" name="mSystems">
        <title>Genome- and Community-Level Interaction Insights into Carbon Utilization and Element Cycling Functions of Hydrothermarchaeota in Hydrothermal Sediment.</title>
        <authorList>
            <person name="Zhou Z."/>
            <person name="Liu Y."/>
            <person name="Xu W."/>
            <person name="Pan J."/>
            <person name="Luo Z.H."/>
            <person name="Li M."/>
        </authorList>
    </citation>
    <scope>NUCLEOTIDE SEQUENCE [LARGE SCALE GENOMIC DNA]</scope>
    <source>
        <strain evidence="10">SpSt-192</strain>
    </source>
</reference>
<evidence type="ECO:0000259" key="8">
    <source>
        <dbReference type="Pfam" id="PF00185"/>
    </source>
</evidence>